<dbReference type="InterPro" id="IPR000544">
    <property type="entry name" value="Octanoyltransferase"/>
</dbReference>
<protein>
    <recommendedName>
        <fullName evidence="3">lipoyl(octanoyl) transferase</fullName>
        <ecNumber evidence="3">2.3.1.181</ecNumber>
    </recommendedName>
</protein>
<evidence type="ECO:0000313" key="8">
    <source>
        <dbReference type="Proteomes" id="UP000289340"/>
    </source>
</evidence>
<comment type="pathway">
    <text evidence="1">Protein modification; protein lipoylation via endogenous pathway; protein N(6)-(lipoyl)lysine from octanoyl-[acyl-carrier-protein]: step 1/2.</text>
</comment>
<dbReference type="AlphaFoldDB" id="A0A445K4M5"/>
<name>A0A445K4M5_GLYSO</name>
<dbReference type="SUPFAM" id="SSF55681">
    <property type="entry name" value="Class II aaRS and biotin synthetases"/>
    <property type="match status" value="1"/>
</dbReference>
<evidence type="ECO:0000256" key="4">
    <source>
        <dbReference type="ARBA" id="ARBA00022679"/>
    </source>
</evidence>
<gene>
    <name evidence="7" type="ORF">D0Y65_013634</name>
</gene>
<evidence type="ECO:0000259" key="6">
    <source>
        <dbReference type="PROSITE" id="PS51733"/>
    </source>
</evidence>
<keyword evidence="4 7" id="KW-0808">Transferase</keyword>
<dbReference type="GO" id="GO:0009249">
    <property type="term" value="P:protein lipoylation"/>
    <property type="evidence" value="ECO:0007669"/>
    <property type="project" value="InterPro"/>
</dbReference>
<comment type="similarity">
    <text evidence="2">Belongs to the LipB family.</text>
</comment>
<sequence length="136" mass="15478">MSLLGSYSLASIPSSPLPLRSHPKLSSSAQTLREKKLQIENGGDCSDTLIILQHPSVYTLGTASTHHNLNFDIENPPFPIYRTERGGEVTFHGPGQLVMYPIINLRRHKMDLHWYLRTLEEVVIRALQRFQFRLLG</sequence>
<dbReference type="InterPro" id="IPR020605">
    <property type="entry name" value="Octanoyltransferase_CS"/>
</dbReference>
<dbReference type="UniPathway" id="UPA00538">
    <property type="reaction ID" value="UER00592"/>
</dbReference>
<comment type="caution">
    <text evidence="7">The sequence shown here is derived from an EMBL/GenBank/DDBJ whole genome shotgun (WGS) entry which is preliminary data.</text>
</comment>
<evidence type="ECO:0000256" key="1">
    <source>
        <dbReference type="ARBA" id="ARBA00004821"/>
    </source>
</evidence>
<dbReference type="Proteomes" id="UP000289340">
    <property type="component" value="Chromosome 6"/>
</dbReference>
<evidence type="ECO:0000256" key="2">
    <source>
        <dbReference type="ARBA" id="ARBA00007907"/>
    </source>
</evidence>
<dbReference type="EC" id="2.3.1.181" evidence="3"/>
<keyword evidence="8" id="KW-1185">Reference proteome</keyword>
<proteinExistence type="inferred from homology"/>
<reference evidence="7 8" key="1">
    <citation type="submission" date="2018-09" db="EMBL/GenBank/DDBJ databases">
        <title>A high-quality reference genome of wild soybean provides a powerful tool to mine soybean genomes.</title>
        <authorList>
            <person name="Xie M."/>
            <person name="Chung C.Y.L."/>
            <person name="Li M.-W."/>
            <person name="Wong F.-L."/>
            <person name="Chan T.-F."/>
            <person name="Lam H.-M."/>
        </authorList>
    </citation>
    <scope>NUCLEOTIDE SEQUENCE [LARGE SCALE GENOMIC DNA]</scope>
    <source>
        <strain evidence="8">cv. W05</strain>
        <tissue evidence="7">Hypocotyl of etiolated seedlings</tissue>
    </source>
</reference>
<dbReference type="EMBL" id="QZWG01000006">
    <property type="protein sequence ID" value="RZC05616.1"/>
    <property type="molecule type" value="Genomic_DNA"/>
</dbReference>
<dbReference type="GO" id="GO:0033819">
    <property type="term" value="F:lipoyl(octanoyl) transferase activity"/>
    <property type="evidence" value="ECO:0007669"/>
    <property type="project" value="UniProtKB-EC"/>
</dbReference>
<dbReference type="Gene3D" id="3.30.930.10">
    <property type="entry name" value="Bira Bifunctional Protein, Domain 2"/>
    <property type="match status" value="1"/>
</dbReference>
<evidence type="ECO:0000256" key="3">
    <source>
        <dbReference type="ARBA" id="ARBA00012334"/>
    </source>
</evidence>
<accession>A0A445K4M5</accession>
<feature type="domain" description="BPL/LPL catalytic" evidence="6">
    <location>
        <begin position="43"/>
        <end position="136"/>
    </location>
</feature>
<dbReference type="Pfam" id="PF21948">
    <property type="entry name" value="LplA-B_cat"/>
    <property type="match status" value="1"/>
</dbReference>
<dbReference type="NCBIfam" id="TIGR00214">
    <property type="entry name" value="lipB"/>
    <property type="match status" value="1"/>
</dbReference>
<dbReference type="PANTHER" id="PTHR10993:SF7">
    <property type="entry name" value="LIPOYLTRANSFERASE 2, MITOCHONDRIAL-RELATED"/>
    <property type="match status" value="1"/>
</dbReference>
<dbReference type="InterPro" id="IPR004143">
    <property type="entry name" value="BPL_LPL_catalytic"/>
</dbReference>
<organism evidence="7 8">
    <name type="scientific">Glycine soja</name>
    <name type="common">Wild soybean</name>
    <dbReference type="NCBI Taxonomy" id="3848"/>
    <lineage>
        <taxon>Eukaryota</taxon>
        <taxon>Viridiplantae</taxon>
        <taxon>Streptophyta</taxon>
        <taxon>Embryophyta</taxon>
        <taxon>Tracheophyta</taxon>
        <taxon>Spermatophyta</taxon>
        <taxon>Magnoliopsida</taxon>
        <taxon>eudicotyledons</taxon>
        <taxon>Gunneridae</taxon>
        <taxon>Pentapetalae</taxon>
        <taxon>rosids</taxon>
        <taxon>fabids</taxon>
        <taxon>Fabales</taxon>
        <taxon>Fabaceae</taxon>
        <taxon>Papilionoideae</taxon>
        <taxon>50 kb inversion clade</taxon>
        <taxon>NPAAA clade</taxon>
        <taxon>indigoferoid/millettioid clade</taxon>
        <taxon>Phaseoleae</taxon>
        <taxon>Glycine</taxon>
        <taxon>Glycine subgen. Soja</taxon>
    </lineage>
</organism>
<dbReference type="InterPro" id="IPR045864">
    <property type="entry name" value="aa-tRNA-synth_II/BPL/LPL"/>
</dbReference>
<evidence type="ECO:0000313" key="7">
    <source>
        <dbReference type="EMBL" id="RZC05616.1"/>
    </source>
</evidence>
<evidence type="ECO:0000256" key="5">
    <source>
        <dbReference type="ARBA" id="ARBA00023315"/>
    </source>
</evidence>
<keyword evidence="5 7" id="KW-0012">Acyltransferase</keyword>
<dbReference type="PANTHER" id="PTHR10993">
    <property type="entry name" value="OCTANOYLTRANSFERASE"/>
    <property type="match status" value="1"/>
</dbReference>
<dbReference type="PROSITE" id="PS51733">
    <property type="entry name" value="BPL_LPL_CATALYTIC"/>
    <property type="match status" value="1"/>
</dbReference>
<dbReference type="PROSITE" id="PS01313">
    <property type="entry name" value="LIPB"/>
    <property type="match status" value="1"/>
</dbReference>